<dbReference type="EMBL" id="FNSC01000001">
    <property type="protein sequence ID" value="SED37071.1"/>
    <property type="molecule type" value="Genomic_DNA"/>
</dbReference>
<reference evidence="2" key="1">
    <citation type="submission" date="2016-10" db="EMBL/GenBank/DDBJ databases">
        <authorList>
            <person name="Varghese N."/>
            <person name="Submissions S."/>
        </authorList>
    </citation>
    <scope>NUCLEOTIDE SEQUENCE [LARGE SCALE GENOMIC DNA]</scope>
    <source>
        <strain evidence="2">DSM 12111</strain>
    </source>
</reference>
<dbReference type="RefSeq" id="WP_090381262.1">
    <property type="nucleotide sequence ID" value="NZ_CP156749.1"/>
</dbReference>
<evidence type="ECO:0000313" key="1">
    <source>
        <dbReference type="EMBL" id="SED37071.1"/>
    </source>
</evidence>
<name>A0A1H5A5T4_PSEAG</name>
<gene>
    <name evidence="1" type="ORF">SAMN05421553_2538</name>
</gene>
<proteinExistence type="predicted"/>
<dbReference type="AlphaFoldDB" id="A0A1H5A5T4"/>
<keyword evidence="2" id="KW-1185">Reference proteome</keyword>
<protein>
    <submittedName>
        <fullName evidence="1">Uncharacterized protein</fullName>
    </submittedName>
</protein>
<organism evidence="1 2">
    <name type="scientific">Pseudomonas anguilliseptica</name>
    <dbReference type="NCBI Taxonomy" id="53406"/>
    <lineage>
        <taxon>Bacteria</taxon>
        <taxon>Pseudomonadati</taxon>
        <taxon>Pseudomonadota</taxon>
        <taxon>Gammaproteobacteria</taxon>
        <taxon>Pseudomonadales</taxon>
        <taxon>Pseudomonadaceae</taxon>
        <taxon>Pseudomonas</taxon>
    </lineage>
</organism>
<evidence type="ECO:0000313" key="2">
    <source>
        <dbReference type="Proteomes" id="UP000242849"/>
    </source>
</evidence>
<dbReference type="Proteomes" id="UP000242849">
    <property type="component" value="Unassembled WGS sequence"/>
</dbReference>
<dbReference type="OrthoDB" id="6901965at2"/>
<dbReference type="STRING" id="53406.SAMN05421553_2538"/>
<accession>A0A1H5A5T4</accession>
<sequence length="114" mass="12293">MKQLQVSGVFPFGLVIESVTYKAFELREALLADMIEAEAEAGSVHNSIHYNAQLAAQQLVKVTADDGTEYKGPFVVSMIKKRADFMALRKAQVELDTLGNVEQSGSGSTGTPSN</sequence>